<feature type="compositionally biased region" description="Polar residues" evidence="1">
    <location>
        <begin position="151"/>
        <end position="172"/>
    </location>
</feature>
<name>A0A9P6FY48_9FUNG</name>
<dbReference type="Proteomes" id="UP000780801">
    <property type="component" value="Unassembled WGS sequence"/>
</dbReference>
<comment type="caution">
    <text evidence="2">The sequence shown here is derived from an EMBL/GenBank/DDBJ whole genome shotgun (WGS) entry which is preliminary data.</text>
</comment>
<feature type="region of interest" description="Disordered" evidence="1">
    <location>
        <begin position="142"/>
        <end position="220"/>
    </location>
</feature>
<dbReference type="EMBL" id="JAABOA010000523">
    <property type="protein sequence ID" value="KAF9584025.1"/>
    <property type="molecule type" value="Genomic_DNA"/>
</dbReference>
<keyword evidence="3" id="KW-1185">Reference proteome</keyword>
<sequence length="220" mass="25403">MVQSTPCLTPPRGSRMFIRRSDRGSEIELDNRGWIGLQVRQKQGHRDCCRRDRLYRKSFDDYIYSQGRWFIYFDYAKMGKVHLFLNFNMVHESRMDEPIIGGRQKDGIYLSSWSQSLVSFFEEFIKEDTDHFHINLYYPKETKGGDEESETSSINHSDLNQVSDQVPNLTLEQSPNQDSGSDSNQDSDQGPGDGSGQGSDKDFDSIHRLEKDIASINIKK</sequence>
<evidence type="ECO:0000256" key="1">
    <source>
        <dbReference type="SAM" id="MobiDB-lite"/>
    </source>
</evidence>
<dbReference type="AlphaFoldDB" id="A0A9P6FY48"/>
<reference evidence="2" key="1">
    <citation type="journal article" date="2020" name="Fungal Divers.">
        <title>Resolving the Mortierellaceae phylogeny through synthesis of multi-gene phylogenetics and phylogenomics.</title>
        <authorList>
            <person name="Vandepol N."/>
            <person name="Liber J."/>
            <person name="Desiro A."/>
            <person name="Na H."/>
            <person name="Kennedy M."/>
            <person name="Barry K."/>
            <person name="Grigoriev I.V."/>
            <person name="Miller A.N."/>
            <person name="O'Donnell K."/>
            <person name="Stajich J.E."/>
            <person name="Bonito G."/>
        </authorList>
    </citation>
    <scope>NUCLEOTIDE SEQUENCE</scope>
    <source>
        <strain evidence="2">KOD1015</strain>
    </source>
</reference>
<protein>
    <submittedName>
        <fullName evidence="2">Uncharacterized protein</fullName>
    </submittedName>
</protein>
<evidence type="ECO:0000313" key="3">
    <source>
        <dbReference type="Proteomes" id="UP000780801"/>
    </source>
</evidence>
<gene>
    <name evidence="2" type="ORF">BGW38_007830</name>
</gene>
<feature type="compositionally biased region" description="Low complexity" evidence="1">
    <location>
        <begin position="173"/>
        <end position="190"/>
    </location>
</feature>
<evidence type="ECO:0000313" key="2">
    <source>
        <dbReference type="EMBL" id="KAF9584025.1"/>
    </source>
</evidence>
<accession>A0A9P6FY48</accession>
<feature type="compositionally biased region" description="Basic and acidic residues" evidence="1">
    <location>
        <begin position="199"/>
        <end position="213"/>
    </location>
</feature>
<organism evidence="2 3">
    <name type="scientific">Lunasporangiospora selenospora</name>
    <dbReference type="NCBI Taxonomy" id="979761"/>
    <lineage>
        <taxon>Eukaryota</taxon>
        <taxon>Fungi</taxon>
        <taxon>Fungi incertae sedis</taxon>
        <taxon>Mucoromycota</taxon>
        <taxon>Mortierellomycotina</taxon>
        <taxon>Mortierellomycetes</taxon>
        <taxon>Mortierellales</taxon>
        <taxon>Mortierellaceae</taxon>
        <taxon>Lunasporangiospora</taxon>
    </lineage>
</organism>
<proteinExistence type="predicted"/>